<dbReference type="PANTHER" id="PTHR30435">
    <property type="entry name" value="FLAGELLAR PROTEIN"/>
    <property type="match status" value="1"/>
</dbReference>
<evidence type="ECO:0000313" key="8">
    <source>
        <dbReference type="EMBL" id="SHE61471.1"/>
    </source>
</evidence>
<evidence type="ECO:0000256" key="6">
    <source>
        <dbReference type="PIRNR" id="PIRNR002889"/>
    </source>
</evidence>
<evidence type="ECO:0000256" key="3">
    <source>
        <dbReference type="ARBA" id="ARBA00014376"/>
    </source>
</evidence>
<dbReference type="InterPro" id="IPR006300">
    <property type="entry name" value="FlgB"/>
</dbReference>
<evidence type="ECO:0000313" key="9">
    <source>
        <dbReference type="Proteomes" id="UP000184334"/>
    </source>
</evidence>
<dbReference type="EMBL" id="FQUI01000009">
    <property type="protein sequence ID" value="SHE61471.1"/>
    <property type="molecule type" value="Genomic_DNA"/>
</dbReference>
<name>A0A1M4UXJ6_MARH1</name>
<gene>
    <name evidence="8" type="ORF">SAMN02745164_00779</name>
</gene>
<dbReference type="AlphaFoldDB" id="A0A1M4UXJ6"/>
<comment type="caution">
    <text evidence="8">The sequence shown here is derived from an EMBL/GenBank/DDBJ whole genome shotgun (WGS) entry which is preliminary data.</text>
</comment>
<dbReference type="InterPro" id="IPR001444">
    <property type="entry name" value="Flag_bb_rod_N"/>
</dbReference>
<dbReference type="GO" id="GO:0030694">
    <property type="term" value="C:bacterial-type flagellum basal body, rod"/>
    <property type="evidence" value="ECO:0007669"/>
    <property type="project" value="InterPro"/>
</dbReference>
<keyword evidence="8" id="KW-0969">Cilium</keyword>
<keyword evidence="8" id="KW-0966">Cell projection</keyword>
<evidence type="ECO:0000256" key="2">
    <source>
        <dbReference type="ARBA" id="ARBA00009677"/>
    </source>
</evidence>
<dbReference type="GO" id="GO:0071978">
    <property type="term" value="P:bacterial-type flagellum-dependent swarming motility"/>
    <property type="evidence" value="ECO:0007669"/>
    <property type="project" value="TreeGrafter"/>
</dbReference>
<dbReference type="PANTHER" id="PTHR30435:SF12">
    <property type="entry name" value="FLAGELLAR BASAL BODY ROD PROTEIN FLGB"/>
    <property type="match status" value="1"/>
</dbReference>
<evidence type="ECO:0000256" key="1">
    <source>
        <dbReference type="ARBA" id="ARBA00004117"/>
    </source>
</evidence>
<comment type="function">
    <text evidence="5 6">Structural component of flagellum, the bacterial motility apparatus. Part of the rod structure of flagellar basal body.</text>
</comment>
<protein>
    <recommendedName>
        <fullName evidence="3 6">Flagellar basal body rod protein FlgB</fullName>
    </recommendedName>
</protein>
<organism evidence="8 9">
    <name type="scientific">Marinitoga hydrogenitolerans (strain DSM 16785 / JCM 12826 / AT1271)</name>
    <dbReference type="NCBI Taxonomy" id="1122195"/>
    <lineage>
        <taxon>Bacteria</taxon>
        <taxon>Thermotogati</taxon>
        <taxon>Thermotogota</taxon>
        <taxon>Thermotogae</taxon>
        <taxon>Petrotogales</taxon>
        <taxon>Petrotogaceae</taxon>
        <taxon>Marinitoga</taxon>
    </lineage>
</organism>
<evidence type="ECO:0000259" key="7">
    <source>
        <dbReference type="Pfam" id="PF00460"/>
    </source>
</evidence>
<accession>A0A1M4UXJ6</accession>
<reference evidence="8" key="1">
    <citation type="submission" date="2016-11" db="EMBL/GenBank/DDBJ databases">
        <authorList>
            <person name="Varghese N."/>
            <person name="Submissions S."/>
        </authorList>
    </citation>
    <scope>NUCLEOTIDE SEQUENCE [LARGE SCALE GENOMIC DNA]</scope>
    <source>
        <strain evidence="8">DSM 16785</strain>
    </source>
</reference>
<dbReference type="STRING" id="1122195.SAMN02745164_00779"/>
<dbReference type="RefSeq" id="WP_072863643.1">
    <property type="nucleotide sequence ID" value="NZ_FQUI01000009.1"/>
</dbReference>
<dbReference type="Proteomes" id="UP000184334">
    <property type="component" value="Unassembled WGS sequence"/>
</dbReference>
<evidence type="ECO:0000256" key="4">
    <source>
        <dbReference type="ARBA" id="ARBA00023143"/>
    </source>
</evidence>
<dbReference type="NCBIfam" id="TIGR01396">
    <property type="entry name" value="FlgB"/>
    <property type="match status" value="1"/>
</dbReference>
<comment type="subunit">
    <text evidence="6">The basal body constitutes a major portion of the flagellar organelle and consists of a number of rings mounted on a central rod.</text>
</comment>
<sequence length="134" mass="15569">MFVKDLTMNIIPKALDAIEARQKIYSHNIANYNTPGYKRKDISFEEELRKALGNSNEIKLKTNNSKHLKNIPSINEVKYDIIEDKSRSTREDGNNVDIDIEMVKMMENTLQYNALTRLINYRLSDYKTVIGGIR</sequence>
<comment type="subcellular location">
    <subcellularLocation>
        <location evidence="1 6">Bacterial flagellum basal body</location>
    </subcellularLocation>
</comment>
<dbReference type="Pfam" id="PF00460">
    <property type="entry name" value="Flg_bb_rod"/>
    <property type="match status" value="1"/>
</dbReference>
<feature type="domain" description="Flagellar basal body rod protein N-terminal" evidence="7">
    <location>
        <begin position="14"/>
        <end position="38"/>
    </location>
</feature>
<keyword evidence="8" id="KW-0282">Flagellum</keyword>
<comment type="similarity">
    <text evidence="2 6">Belongs to the flagella basal body rod proteins family.</text>
</comment>
<evidence type="ECO:0000256" key="5">
    <source>
        <dbReference type="ARBA" id="ARBA00024934"/>
    </source>
</evidence>
<keyword evidence="4 6" id="KW-0975">Bacterial flagellum</keyword>
<proteinExistence type="inferred from homology"/>
<dbReference type="PIRSF" id="PIRSF002889">
    <property type="entry name" value="Rod_FlgB"/>
    <property type="match status" value="1"/>
</dbReference>
<keyword evidence="9" id="KW-1185">Reference proteome</keyword>
<dbReference type="OrthoDB" id="9792068at2"/>